<gene>
    <name evidence="10" type="ORF">JMJ77_000149</name>
</gene>
<evidence type="ECO:0000256" key="5">
    <source>
        <dbReference type="ARBA" id="ARBA00023125"/>
    </source>
</evidence>
<dbReference type="InterPro" id="IPR036396">
    <property type="entry name" value="Cyt_P450_sf"/>
</dbReference>
<evidence type="ECO:0000313" key="11">
    <source>
        <dbReference type="Proteomes" id="UP000699042"/>
    </source>
</evidence>
<feature type="domain" description="Zn(2)-C6 fungal-type" evidence="9">
    <location>
        <begin position="13"/>
        <end position="43"/>
    </location>
</feature>
<dbReference type="GO" id="GO:0006351">
    <property type="term" value="P:DNA-templated transcription"/>
    <property type="evidence" value="ECO:0007669"/>
    <property type="project" value="InterPro"/>
</dbReference>
<comment type="cofactor">
    <cofactor evidence="8">
        <name>heme</name>
        <dbReference type="ChEBI" id="CHEBI:30413"/>
    </cofactor>
</comment>
<dbReference type="Pfam" id="PF04082">
    <property type="entry name" value="Fungal_trans"/>
    <property type="match status" value="1"/>
</dbReference>
<dbReference type="InterPro" id="IPR052202">
    <property type="entry name" value="Yeast_MetPath_Reg"/>
</dbReference>
<evidence type="ECO:0000256" key="2">
    <source>
        <dbReference type="ARBA" id="ARBA00022723"/>
    </source>
</evidence>
<keyword evidence="2 8" id="KW-0479">Metal-binding</keyword>
<dbReference type="GO" id="GO:0004497">
    <property type="term" value="F:monooxygenase activity"/>
    <property type="evidence" value="ECO:0007669"/>
    <property type="project" value="InterPro"/>
</dbReference>
<keyword evidence="8" id="KW-0349">Heme</keyword>
<dbReference type="Pfam" id="PF00067">
    <property type="entry name" value="p450"/>
    <property type="match status" value="1"/>
</dbReference>
<evidence type="ECO:0000313" key="10">
    <source>
        <dbReference type="EMBL" id="KAG7053057.1"/>
    </source>
</evidence>
<dbReference type="PANTHER" id="PTHR47782:SF12">
    <property type="entry name" value="ZN(II)2CYS6 TRANSCRIPTION FACTOR (EUROFUNG)"/>
    <property type="match status" value="1"/>
</dbReference>
<evidence type="ECO:0000256" key="1">
    <source>
        <dbReference type="ARBA" id="ARBA00004123"/>
    </source>
</evidence>
<evidence type="ECO:0000259" key="9">
    <source>
        <dbReference type="PROSITE" id="PS50048"/>
    </source>
</evidence>
<dbReference type="SUPFAM" id="SSF57701">
    <property type="entry name" value="Zn2/Cys6 DNA-binding domain"/>
    <property type="match status" value="1"/>
</dbReference>
<dbReference type="GO" id="GO:0005506">
    <property type="term" value="F:iron ion binding"/>
    <property type="evidence" value="ECO:0007669"/>
    <property type="project" value="InterPro"/>
</dbReference>
<keyword evidence="7" id="KW-0539">Nucleus</keyword>
<dbReference type="GO" id="GO:0043565">
    <property type="term" value="F:sequence-specific DNA binding"/>
    <property type="evidence" value="ECO:0007669"/>
    <property type="project" value="TreeGrafter"/>
</dbReference>
<evidence type="ECO:0000256" key="4">
    <source>
        <dbReference type="ARBA" id="ARBA00023015"/>
    </source>
</evidence>
<dbReference type="Gene3D" id="4.10.240.10">
    <property type="entry name" value="Zn(2)-C6 fungal-type DNA-binding domain"/>
    <property type="match status" value="1"/>
</dbReference>
<dbReference type="GO" id="GO:0005634">
    <property type="term" value="C:nucleus"/>
    <property type="evidence" value="ECO:0007669"/>
    <property type="project" value="UniProtKB-SubCell"/>
</dbReference>
<evidence type="ECO:0000256" key="3">
    <source>
        <dbReference type="ARBA" id="ARBA00022833"/>
    </source>
</evidence>
<proteinExistence type="predicted"/>
<dbReference type="GO" id="GO:0016705">
    <property type="term" value="F:oxidoreductase activity, acting on paired donors, with incorporation or reduction of molecular oxygen"/>
    <property type="evidence" value="ECO:0007669"/>
    <property type="project" value="InterPro"/>
</dbReference>
<dbReference type="CDD" id="cd00067">
    <property type="entry name" value="GAL4"/>
    <property type="match status" value="1"/>
</dbReference>
<dbReference type="Gene3D" id="1.10.630.10">
    <property type="entry name" value="Cytochrome P450"/>
    <property type="match status" value="1"/>
</dbReference>
<keyword evidence="5" id="KW-0238">DNA-binding</keyword>
<dbReference type="InterPro" id="IPR001138">
    <property type="entry name" value="Zn2Cys6_DnaBD"/>
</dbReference>
<dbReference type="CDD" id="cd12148">
    <property type="entry name" value="fungal_TF_MHR"/>
    <property type="match status" value="1"/>
</dbReference>
<dbReference type="Pfam" id="PF00172">
    <property type="entry name" value="Zn_clus"/>
    <property type="match status" value="1"/>
</dbReference>
<evidence type="ECO:0000256" key="7">
    <source>
        <dbReference type="ARBA" id="ARBA00023242"/>
    </source>
</evidence>
<dbReference type="InterPro" id="IPR007219">
    <property type="entry name" value="XnlR_reg_dom"/>
</dbReference>
<evidence type="ECO:0000256" key="8">
    <source>
        <dbReference type="PIRSR" id="PIRSR602401-1"/>
    </source>
</evidence>
<keyword evidence="11" id="KW-1185">Reference proteome</keyword>
<dbReference type="EMBL" id="JAESDN010000003">
    <property type="protein sequence ID" value="KAG7053057.1"/>
    <property type="molecule type" value="Genomic_DNA"/>
</dbReference>
<dbReference type="PROSITE" id="PS00463">
    <property type="entry name" value="ZN2_CY6_FUNGAL_1"/>
    <property type="match status" value="1"/>
</dbReference>
<keyword evidence="6" id="KW-0804">Transcription</keyword>
<dbReference type="GO" id="GO:0008270">
    <property type="term" value="F:zinc ion binding"/>
    <property type="evidence" value="ECO:0007669"/>
    <property type="project" value="InterPro"/>
</dbReference>
<comment type="caution">
    <text evidence="10">The sequence shown here is derived from an EMBL/GenBank/DDBJ whole genome shotgun (WGS) entry which is preliminary data.</text>
</comment>
<feature type="binding site" description="axial binding residue" evidence="8">
    <location>
        <position position="1111"/>
    </location>
    <ligand>
        <name>heme</name>
        <dbReference type="ChEBI" id="CHEBI:30413"/>
    </ligand>
    <ligandPart>
        <name>Fe</name>
        <dbReference type="ChEBI" id="CHEBI:18248"/>
    </ligandPart>
</feature>
<dbReference type="CDD" id="cd11066">
    <property type="entry name" value="CYP_PhacA-like"/>
    <property type="match status" value="1"/>
</dbReference>
<organism evidence="10 11">
    <name type="scientific">Colletotrichum scovillei</name>
    <dbReference type="NCBI Taxonomy" id="1209932"/>
    <lineage>
        <taxon>Eukaryota</taxon>
        <taxon>Fungi</taxon>
        <taxon>Dikarya</taxon>
        <taxon>Ascomycota</taxon>
        <taxon>Pezizomycotina</taxon>
        <taxon>Sordariomycetes</taxon>
        <taxon>Hypocreomycetidae</taxon>
        <taxon>Glomerellales</taxon>
        <taxon>Glomerellaceae</taxon>
        <taxon>Colletotrichum</taxon>
        <taxon>Colletotrichum acutatum species complex</taxon>
    </lineage>
</organism>
<dbReference type="PANTHER" id="PTHR47782">
    <property type="entry name" value="ZN(II)2CYS6 TRANSCRIPTION FACTOR (EUROFUNG)-RELATED"/>
    <property type="match status" value="1"/>
</dbReference>
<dbReference type="PRINTS" id="PR00463">
    <property type="entry name" value="EP450I"/>
</dbReference>
<protein>
    <submittedName>
        <fullName evidence="10">Cytochrome P450</fullName>
    </submittedName>
</protein>
<dbReference type="SMART" id="SM00906">
    <property type="entry name" value="Fungal_trans"/>
    <property type="match status" value="1"/>
</dbReference>
<keyword evidence="8" id="KW-0408">Iron</keyword>
<keyword evidence="4" id="KW-0805">Transcription regulation</keyword>
<dbReference type="AlphaFoldDB" id="A0A9P7R8V3"/>
<dbReference type="InterPro" id="IPR002401">
    <property type="entry name" value="Cyt_P450_E_grp-I"/>
</dbReference>
<dbReference type="InterPro" id="IPR036864">
    <property type="entry name" value="Zn2-C6_fun-type_DNA-bd_sf"/>
</dbReference>
<keyword evidence="3" id="KW-0862">Zinc</keyword>
<dbReference type="GO" id="GO:0020037">
    <property type="term" value="F:heme binding"/>
    <property type="evidence" value="ECO:0007669"/>
    <property type="project" value="InterPro"/>
</dbReference>
<dbReference type="PROSITE" id="PS50048">
    <property type="entry name" value="ZN2_CY6_FUNGAL_2"/>
    <property type="match status" value="1"/>
</dbReference>
<comment type="subcellular location">
    <subcellularLocation>
        <location evidence="1">Nucleus</location>
    </subcellularLocation>
</comment>
<dbReference type="GO" id="GO:0045944">
    <property type="term" value="P:positive regulation of transcription by RNA polymerase II"/>
    <property type="evidence" value="ECO:0007669"/>
    <property type="project" value="TreeGrafter"/>
</dbReference>
<accession>A0A9P7R8V3</accession>
<dbReference type="SMART" id="SM00066">
    <property type="entry name" value="GAL4"/>
    <property type="match status" value="1"/>
</dbReference>
<sequence length="1192" mass="134029">MAPEFAVAQAKTSCKRCHRRKKRCDRGLPQCRNCSGAQVSCSFLDDDRVMASYPVIYVRSLEAKVKSLEKELNSLRSATGRELNSQAELINLDASDIGISLGHQETEANSANLLYEPSPAQLPLLQSSPSFVEELKILSFEATADRHLGSSSGLSFAKLTQTVLRRLNPDKADFSFTNFGAEDGVWPPLDLSSSTSDLLDSTLFNGFRDPFMCYPSMLDGFSPAAPAEPVSLPEQQVSLEGSHVDQFIRFYFAHSHTLYPIIHRGEFNKILEHFRADPQCALAQSSLCQFRLWMVLAIGSTAQCSVTLSDEHESMMYYNKALEHFEGALDYGYMAALEVVLLQVSYSFFNQLGPNTWTLVGLGARMAIGLGMHASSTYEGLPVDVSEKRKRLFFSVYMMDRVVSIALGRPFAINEDDIDVTPFTVEDDSDVGAQIDLPGKSFKPSMMAVPLHILELRQIASKITASVYSHRKSASLTIEQREEVANSLHQRLLKWRRNMPFPLPNTDAAVPHLNSSWYDFNYYLHVAMLYRPSPLFPTLTEPRVKVLAEAASMSIRQVSNMHRQKCLAYNWLNLLSIFTATLSLIYATTVQPDNLTSVLRDRRAVADLEMTIELFDKLSVKFPVAGKIRQMVEQISTRYKEMMEVNEASFQSLVHIGAVQEVFSLVTILATTLALLASYVAYNVAFGTDIPHIKGLPQMPGAVPIFGHLLKLGEDHASTCENWWRKGNPSTFQIKLGNTRAVVFNSYEDIRRLLIGHQNAVIDRPKLYTFHGLISSTQGFTIGSSPWDDSCRRKRKAAGTALGRPALRNYYPMFDLESYCILRDLHKDSRNGEVEISVRPYIQRYALNTTLTLCYGIRMDAVYDDLLREILHVGSAISLLRSASENTQDYVPIMRYFPNNEKSRRSKDLRERRDAYLNLLLDKVREQIKRDTDKPCISAAILKNEETKLSGVEVSSICLSLVSGGFETIPGTLTSAIGSLATKEGQVWQDRAYEDIKRYYPDVREAWASCYVEEKIPYINAIIREAERYYTVSSMSLPRKTVTEVHWNGAIIPPKTMILVNAQAGNHDVGHFGDDAGHFDPERWLETLDPPTEKEISGVGHLSFGLGSRGCSGQYIAQRLLYAALVRLLSSYKIVASEEEPPNTDYVEYNQFKTALVAIPKDFKVKLIPRDTSVTSDCLRAAEERTREYYVE</sequence>
<dbReference type="InterPro" id="IPR001128">
    <property type="entry name" value="Cyt_P450"/>
</dbReference>
<dbReference type="SUPFAM" id="SSF48264">
    <property type="entry name" value="Cytochrome P450"/>
    <property type="match status" value="1"/>
</dbReference>
<dbReference type="Proteomes" id="UP000699042">
    <property type="component" value="Unassembled WGS sequence"/>
</dbReference>
<dbReference type="GO" id="GO:0000981">
    <property type="term" value="F:DNA-binding transcription factor activity, RNA polymerase II-specific"/>
    <property type="evidence" value="ECO:0007669"/>
    <property type="project" value="InterPro"/>
</dbReference>
<evidence type="ECO:0000256" key="6">
    <source>
        <dbReference type="ARBA" id="ARBA00023163"/>
    </source>
</evidence>
<reference evidence="10" key="1">
    <citation type="submission" date="2021-05" db="EMBL/GenBank/DDBJ databases">
        <title>Comparative genomics of three Colletotrichum scovillei strains and genetic complementation revealed genes involved fungal growth and virulence on chili pepper.</title>
        <authorList>
            <person name="Hsieh D.-K."/>
            <person name="Chuang S.-C."/>
            <person name="Chen C.-Y."/>
            <person name="Chao Y.-T."/>
            <person name="Lu M.-Y.J."/>
            <person name="Lee M.-H."/>
            <person name="Shih M.-C."/>
        </authorList>
    </citation>
    <scope>NUCLEOTIDE SEQUENCE</scope>
    <source>
        <strain evidence="10">Coll-153</strain>
    </source>
</reference>
<name>A0A9P7R8V3_9PEZI</name>